<proteinExistence type="predicted"/>
<organism evidence="2 3">
    <name type="scientific">Morus notabilis</name>
    <dbReference type="NCBI Taxonomy" id="981085"/>
    <lineage>
        <taxon>Eukaryota</taxon>
        <taxon>Viridiplantae</taxon>
        <taxon>Streptophyta</taxon>
        <taxon>Embryophyta</taxon>
        <taxon>Tracheophyta</taxon>
        <taxon>Spermatophyta</taxon>
        <taxon>Magnoliopsida</taxon>
        <taxon>eudicotyledons</taxon>
        <taxon>Gunneridae</taxon>
        <taxon>Pentapetalae</taxon>
        <taxon>rosids</taxon>
        <taxon>fabids</taxon>
        <taxon>Rosales</taxon>
        <taxon>Moraceae</taxon>
        <taxon>Moreae</taxon>
        <taxon>Morus</taxon>
    </lineage>
</organism>
<accession>W9RML7</accession>
<evidence type="ECO:0000256" key="1">
    <source>
        <dbReference type="SAM" id="MobiDB-lite"/>
    </source>
</evidence>
<dbReference type="EMBL" id="KE344931">
    <property type="protein sequence ID" value="EXB87092.1"/>
    <property type="molecule type" value="Genomic_DNA"/>
</dbReference>
<protein>
    <submittedName>
        <fullName evidence="2">Uncharacterized protein</fullName>
    </submittedName>
</protein>
<reference evidence="3" key="1">
    <citation type="submission" date="2013-01" db="EMBL/GenBank/DDBJ databases">
        <title>Draft Genome Sequence of a Mulberry Tree, Morus notabilis C.K. Schneid.</title>
        <authorList>
            <person name="He N."/>
            <person name="Zhao S."/>
        </authorList>
    </citation>
    <scope>NUCLEOTIDE SEQUENCE</scope>
</reference>
<name>W9RML7_9ROSA</name>
<gene>
    <name evidence="2" type="ORF">L484_010074</name>
</gene>
<evidence type="ECO:0000313" key="3">
    <source>
        <dbReference type="Proteomes" id="UP000030645"/>
    </source>
</evidence>
<feature type="region of interest" description="Disordered" evidence="1">
    <location>
        <begin position="33"/>
        <end position="55"/>
    </location>
</feature>
<sequence>MRCDPTLPSRLFETKHKAVDMMSSTDATVVLLEKPPLNEESRSNGANKSGKPKRHDLTVQIRSFETKNKVADMMSSTDATIVLLEKLPLSENVSEQQASKNLTESPVYKEKVPSTPAVRLNYHKSKGRNEESLANGANTSGKLKTRDLIVPIHPFETKNKAADMMSSNDATVVLLKKPPLSE</sequence>
<evidence type="ECO:0000313" key="2">
    <source>
        <dbReference type="EMBL" id="EXB87092.1"/>
    </source>
</evidence>
<dbReference type="Proteomes" id="UP000030645">
    <property type="component" value="Unassembled WGS sequence"/>
</dbReference>
<dbReference type="AlphaFoldDB" id="W9RML7"/>
<keyword evidence="3" id="KW-1185">Reference proteome</keyword>